<sequence>MDNGKGKIINNVSATTAIDLKAELAQQLEHFEKVRSSSGKQITARKPDKKPTVWSRQNKGVDARNQKDNIQRLEVVEHNVLTKSREQLEKKARIYEELRSGKYKNDDYNDEEKGPLIDFDRKYMQEQELENQKRDSEKKRKRKRQEEEEEEEDDDPWVEYEDEFGRTRIVRRSELPKRSMTPEPYSDEEYAMDRPAHEMDNGLADRFNINHYEADREIRTKGVGFYGFSKDESERQAQLSKLNQIRTETENARKSAASASDKRKLLLAKNAERIRARKALLQAKKHQLKPEQVPNIAPVVNEDSVSSFLQSVRKQME</sequence>
<gene>
    <name evidence="4" type="ORF">HPULCUR_007949</name>
</gene>
<evidence type="ECO:0000259" key="3">
    <source>
        <dbReference type="Pfam" id="PF25449"/>
    </source>
</evidence>
<dbReference type="PANTHER" id="PTHR15885:SF1">
    <property type="entry name" value="COILED-COIL DOMAIN-CONTAINING PROTEIN 174"/>
    <property type="match status" value="1"/>
</dbReference>
<dbReference type="Pfam" id="PF13300">
    <property type="entry name" value="DUF4078"/>
    <property type="match status" value="1"/>
</dbReference>
<protein>
    <recommendedName>
        <fullName evidence="3">CCDC174 alpha/beta GRSR domain-containing protein</fullName>
    </recommendedName>
</protein>
<accession>A0ABP9Y682</accession>
<dbReference type="Pfam" id="PF25449">
    <property type="entry name" value="CCDC174_GRSR"/>
    <property type="match status" value="1"/>
</dbReference>
<dbReference type="InterPro" id="IPR025066">
    <property type="entry name" value="CCDC174-like"/>
</dbReference>
<feature type="region of interest" description="Disordered" evidence="2">
    <location>
        <begin position="124"/>
        <end position="190"/>
    </location>
</feature>
<evidence type="ECO:0000256" key="2">
    <source>
        <dbReference type="SAM" id="MobiDB-lite"/>
    </source>
</evidence>
<feature type="compositionally biased region" description="Acidic residues" evidence="2">
    <location>
        <begin position="147"/>
        <end position="162"/>
    </location>
</feature>
<feature type="compositionally biased region" description="Basic and acidic residues" evidence="2">
    <location>
        <begin position="124"/>
        <end position="138"/>
    </location>
</feature>
<dbReference type="InterPro" id="IPR057464">
    <property type="entry name" value="CCDC174_GRSR"/>
</dbReference>
<dbReference type="Proteomes" id="UP001476247">
    <property type="component" value="Unassembled WGS sequence"/>
</dbReference>
<comment type="caution">
    <text evidence="4">The sequence shown here is derived from an EMBL/GenBank/DDBJ whole genome shotgun (WGS) entry which is preliminary data.</text>
</comment>
<feature type="region of interest" description="Disordered" evidence="2">
    <location>
        <begin position="242"/>
        <end position="264"/>
    </location>
</feature>
<keyword evidence="1" id="KW-0175">Coiled coil</keyword>
<feature type="compositionally biased region" description="Basic and acidic residues" evidence="2">
    <location>
        <begin position="163"/>
        <end position="177"/>
    </location>
</feature>
<evidence type="ECO:0000313" key="4">
    <source>
        <dbReference type="EMBL" id="GAA5802484.1"/>
    </source>
</evidence>
<dbReference type="PANTHER" id="PTHR15885">
    <property type="entry name" value="COILED-COIL DOMAIN-CONTAINING PROTEIN 174"/>
    <property type="match status" value="1"/>
</dbReference>
<feature type="domain" description="CCDC174 alpha/beta GRSR" evidence="3">
    <location>
        <begin position="157"/>
        <end position="177"/>
    </location>
</feature>
<organism evidence="4 5">
    <name type="scientific">Helicostylum pulchrum</name>
    <dbReference type="NCBI Taxonomy" id="562976"/>
    <lineage>
        <taxon>Eukaryota</taxon>
        <taxon>Fungi</taxon>
        <taxon>Fungi incertae sedis</taxon>
        <taxon>Mucoromycota</taxon>
        <taxon>Mucoromycotina</taxon>
        <taxon>Mucoromycetes</taxon>
        <taxon>Mucorales</taxon>
        <taxon>Mucorineae</taxon>
        <taxon>Mucoraceae</taxon>
        <taxon>Helicostylum</taxon>
    </lineage>
</organism>
<reference evidence="4 5" key="1">
    <citation type="submission" date="2024-04" db="EMBL/GenBank/DDBJ databases">
        <title>genome sequences of Mucor flavus KT1a and Helicostylum pulchrum KT1b strains isolation_sourced from the surface of a dry-aged beef.</title>
        <authorList>
            <person name="Toyotome T."/>
            <person name="Hosono M."/>
            <person name="Torimaru M."/>
            <person name="Fukuda K."/>
            <person name="Mikami N."/>
        </authorList>
    </citation>
    <scope>NUCLEOTIDE SEQUENCE [LARGE SCALE GENOMIC DNA]</scope>
    <source>
        <strain evidence="4 5">KT1b</strain>
    </source>
</reference>
<evidence type="ECO:0000313" key="5">
    <source>
        <dbReference type="Proteomes" id="UP001476247"/>
    </source>
</evidence>
<feature type="region of interest" description="Disordered" evidence="2">
    <location>
        <begin position="34"/>
        <end position="66"/>
    </location>
</feature>
<keyword evidence="5" id="KW-1185">Reference proteome</keyword>
<evidence type="ECO:0000256" key="1">
    <source>
        <dbReference type="ARBA" id="ARBA00023054"/>
    </source>
</evidence>
<dbReference type="EMBL" id="BAABUJ010000023">
    <property type="protein sequence ID" value="GAA5802484.1"/>
    <property type="molecule type" value="Genomic_DNA"/>
</dbReference>
<proteinExistence type="predicted"/>
<name>A0ABP9Y682_9FUNG</name>